<protein>
    <submittedName>
        <fullName evidence="2">Uncharacterized protein</fullName>
    </submittedName>
</protein>
<reference evidence="2 3" key="1">
    <citation type="submission" date="2017-06" db="EMBL/GenBank/DDBJ databases">
        <title>Evolution towards high GC content and high-temperature stress adaptation in endophytic Pseudomonas oryzihabitans impacted its plant-growth promoting traits.</title>
        <authorList>
            <person name="Nascimento F.X."/>
        </authorList>
    </citation>
    <scope>NUCLEOTIDE SEQUENCE [LARGE SCALE GENOMIC DNA]</scope>
    <source>
        <strain evidence="2 3">MS8</strain>
    </source>
</reference>
<feature type="compositionally biased region" description="Polar residues" evidence="1">
    <location>
        <begin position="1"/>
        <end position="17"/>
    </location>
</feature>
<accession>A0A2Z5A2D8</accession>
<evidence type="ECO:0000256" key="1">
    <source>
        <dbReference type="SAM" id="MobiDB-lite"/>
    </source>
</evidence>
<dbReference type="Proteomes" id="UP000250579">
    <property type="component" value="Chromosome"/>
</dbReference>
<sequence length="105" mass="11125">MEETSNAMAGQSRSSVPLTLDNDARPFGRTLQIAECHLRQGGSDDIAAATAECPDNAAACETPATDPVVAQSPTIKLHELDSPSDSIEITRLPWGYAVTRKTSTP</sequence>
<dbReference type="AlphaFoldDB" id="A0A2Z5A2D8"/>
<evidence type="ECO:0000313" key="3">
    <source>
        <dbReference type="Proteomes" id="UP000250579"/>
    </source>
</evidence>
<proteinExistence type="predicted"/>
<feature type="region of interest" description="Disordered" evidence="1">
    <location>
        <begin position="1"/>
        <end position="23"/>
    </location>
</feature>
<name>A0A2Z5A2D8_9PSED</name>
<gene>
    <name evidence="2" type="ORF">CE139_00735</name>
</gene>
<organism evidence="2 3">
    <name type="scientific">Pseudomonas oryzihabitans</name>
    <dbReference type="NCBI Taxonomy" id="47885"/>
    <lineage>
        <taxon>Bacteria</taxon>
        <taxon>Pseudomonadati</taxon>
        <taxon>Pseudomonadota</taxon>
        <taxon>Gammaproteobacteria</taxon>
        <taxon>Pseudomonadales</taxon>
        <taxon>Pseudomonadaceae</taxon>
        <taxon>Pseudomonas</taxon>
    </lineage>
</organism>
<dbReference type="EMBL" id="CP022198">
    <property type="protein sequence ID" value="AXA64383.1"/>
    <property type="molecule type" value="Genomic_DNA"/>
</dbReference>
<evidence type="ECO:0000313" key="2">
    <source>
        <dbReference type="EMBL" id="AXA64383.1"/>
    </source>
</evidence>